<accession>A0A371HEQ4</accession>
<dbReference type="Proteomes" id="UP000257109">
    <property type="component" value="Unassembled WGS sequence"/>
</dbReference>
<feature type="non-terminal residue" evidence="1">
    <location>
        <position position="1"/>
    </location>
</feature>
<protein>
    <submittedName>
        <fullName evidence="1">Uncharacterized protein</fullName>
    </submittedName>
</protein>
<dbReference type="AlphaFoldDB" id="A0A371HEQ4"/>
<reference evidence="1" key="1">
    <citation type="submission" date="2018-05" db="EMBL/GenBank/DDBJ databases">
        <title>Draft genome of Mucuna pruriens seed.</title>
        <authorList>
            <person name="Nnadi N.E."/>
            <person name="Vos R."/>
            <person name="Hasami M.H."/>
            <person name="Devisetty U.K."/>
            <person name="Aguiy J.C."/>
        </authorList>
    </citation>
    <scope>NUCLEOTIDE SEQUENCE [LARGE SCALE GENOMIC DNA]</scope>
    <source>
        <strain evidence="1">JCA_2017</strain>
    </source>
</reference>
<name>A0A371HEQ4_MUCPR</name>
<proteinExistence type="predicted"/>
<gene>
    <name evidence="1" type="ORF">CR513_15438</name>
</gene>
<keyword evidence="2" id="KW-1185">Reference proteome</keyword>
<evidence type="ECO:0000313" key="1">
    <source>
        <dbReference type="EMBL" id="RDY01261.1"/>
    </source>
</evidence>
<sequence length="154" mass="17615">MKNTFDRRVRPWVFKEGDLVLRRRLPNVKDPRGKWAPNYEGPYVVKQAFSRGALVLVDLEGQELIHLERIRRINLQDFRMEESVPTDAKESVIDFQLKVLGPQLVLICTPETANEIPQGGSAIVSHVLDKNDILVTQHALIRKHAIPKTSKEDT</sequence>
<dbReference type="EMBL" id="QJKJ01002800">
    <property type="protein sequence ID" value="RDY01261.1"/>
    <property type="molecule type" value="Genomic_DNA"/>
</dbReference>
<organism evidence="1 2">
    <name type="scientific">Mucuna pruriens</name>
    <name type="common">Velvet bean</name>
    <name type="synonym">Dolichos pruriens</name>
    <dbReference type="NCBI Taxonomy" id="157652"/>
    <lineage>
        <taxon>Eukaryota</taxon>
        <taxon>Viridiplantae</taxon>
        <taxon>Streptophyta</taxon>
        <taxon>Embryophyta</taxon>
        <taxon>Tracheophyta</taxon>
        <taxon>Spermatophyta</taxon>
        <taxon>Magnoliopsida</taxon>
        <taxon>eudicotyledons</taxon>
        <taxon>Gunneridae</taxon>
        <taxon>Pentapetalae</taxon>
        <taxon>rosids</taxon>
        <taxon>fabids</taxon>
        <taxon>Fabales</taxon>
        <taxon>Fabaceae</taxon>
        <taxon>Papilionoideae</taxon>
        <taxon>50 kb inversion clade</taxon>
        <taxon>NPAAA clade</taxon>
        <taxon>indigoferoid/millettioid clade</taxon>
        <taxon>Phaseoleae</taxon>
        <taxon>Mucuna</taxon>
    </lineage>
</organism>
<evidence type="ECO:0000313" key="2">
    <source>
        <dbReference type="Proteomes" id="UP000257109"/>
    </source>
</evidence>
<dbReference type="OrthoDB" id="1637540at2759"/>
<comment type="caution">
    <text evidence="1">The sequence shown here is derived from an EMBL/GenBank/DDBJ whole genome shotgun (WGS) entry which is preliminary data.</text>
</comment>